<proteinExistence type="inferred from homology"/>
<dbReference type="SMART" id="SM00849">
    <property type="entry name" value="Lactamase_B"/>
    <property type="match status" value="1"/>
</dbReference>
<organism evidence="6 7">
    <name type="scientific">Actinoplanes friuliensis DSM 7358</name>
    <dbReference type="NCBI Taxonomy" id="1246995"/>
    <lineage>
        <taxon>Bacteria</taxon>
        <taxon>Bacillati</taxon>
        <taxon>Actinomycetota</taxon>
        <taxon>Actinomycetes</taxon>
        <taxon>Micromonosporales</taxon>
        <taxon>Micromonosporaceae</taxon>
        <taxon>Actinoplanes</taxon>
    </lineage>
</organism>
<dbReference type="HOGENOM" id="CLU_071024_0_0_11"/>
<dbReference type="PANTHER" id="PTHR42978:SF3">
    <property type="entry name" value="BLR3078 PROTEIN"/>
    <property type="match status" value="1"/>
</dbReference>
<evidence type="ECO:0000256" key="2">
    <source>
        <dbReference type="ARBA" id="ARBA00022723"/>
    </source>
</evidence>
<evidence type="ECO:0000313" key="6">
    <source>
        <dbReference type="EMBL" id="AGZ41283.1"/>
    </source>
</evidence>
<dbReference type="InterPro" id="IPR001279">
    <property type="entry name" value="Metallo-B-lactamas"/>
</dbReference>
<dbReference type="AlphaFoldDB" id="U5VWA8"/>
<dbReference type="GO" id="GO:0016787">
    <property type="term" value="F:hydrolase activity"/>
    <property type="evidence" value="ECO:0007669"/>
    <property type="project" value="UniProtKB-KW"/>
</dbReference>
<keyword evidence="7" id="KW-1185">Reference proteome</keyword>
<dbReference type="InterPro" id="IPR036866">
    <property type="entry name" value="RibonucZ/Hydroxyglut_hydro"/>
</dbReference>
<protein>
    <submittedName>
        <fullName evidence="6">Zn-dependent hydrolase</fullName>
    </submittedName>
</protein>
<evidence type="ECO:0000256" key="3">
    <source>
        <dbReference type="ARBA" id="ARBA00022801"/>
    </source>
</evidence>
<dbReference type="eggNOG" id="COG0491">
    <property type="taxonomic scope" value="Bacteria"/>
</dbReference>
<dbReference type="Proteomes" id="UP000017746">
    <property type="component" value="Chromosome"/>
</dbReference>
<accession>U5VWA8</accession>
<keyword evidence="3 6" id="KW-0378">Hydrolase</keyword>
<dbReference type="EMBL" id="CP006272">
    <property type="protein sequence ID" value="AGZ41283.1"/>
    <property type="molecule type" value="Genomic_DNA"/>
</dbReference>
<reference evidence="6 7" key="1">
    <citation type="journal article" date="2014" name="J. Biotechnol.">
        <title>Complete genome sequence of the actinobacterium Actinoplanes friuliensis HAG 010964, producer of the lipopeptide antibiotic friulimycin.</title>
        <authorList>
            <person name="Ruckert C."/>
            <person name="Szczepanowski R."/>
            <person name="Albersmeier A."/>
            <person name="Goesmann A."/>
            <person name="Fischer N."/>
            <person name="Steinkamper A."/>
            <person name="Puhler A."/>
            <person name="Biener R."/>
            <person name="Schwartz D."/>
            <person name="Kalinowski J."/>
        </authorList>
    </citation>
    <scope>NUCLEOTIDE SEQUENCE [LARGE SCALE GENOMIC DNA]</scope>
    <source>
        <strain evidence="6 7">DSM 7358</strain>
    </source>
</reference>
<evidence type="ECO:0000256" key="4">
    <source>
        <dbReference type="ARBA" id="ARBA00022833"/>
    </source>
</evidence>
<dbReference type="SUPFAM" id="SSF56281">
    <property type="entry name" value="Metallo-hydrolase/oxidoreductase"/>
    <property type="match status" value="1"/>
</dbReference>
<dbReference type="PANTHER" id="PTHR42978">
    <property type="entry name" value="QUORUM-QUENCHING LACTONASE YTNP-RELATED-RELATED"/>
    <property type="match status" value="1"/>
</dbReference>
<evidence type="ECO:0000313" key="7">
    <source>
        <dbReference type="Proteomes" id="UP000017746"/>
    </source>
</evidence>
<keyword evidence="2" id="KW-0479">Metal-binding</keyword>
<dbReference type="Gene3D" id="3.60.15.10">
    <property type="entry name" value="Ribonuclease Z/Hydroxyacylglutathione hydrolase-like"/>
    <property type="match status" value="1"/>
</dbReference>
<dbReference type="PATRIC" id="fig|1246995.3.peg.3047"/>
<dbReference type="STRING" id="1246995.AFR_15005"/>
<dbReference type="InterPro" id="IPR051013">
    <property type="entry name" value="MBL_superfamily_lactonases"/>
</dbReference>
<name>U5VWA8_9ACTN</name>
<dbReference type="GO" id="GO:0046872">
    <property type="term" value="F:metal ion binding"/>
    <property type="evidence" value="ECO:0007669"/>
    <property type="project" value="UniProtKB-KW"/>
</dbReference>
<dbReference type="KEGG" id="afs:AFR_15005"/>
<gene>
    <name evidence="6" type="ORF">AFR_15005</name>
</gene>
<evidence type="ECO:0000256" key="1">
    <source>
        <dbReference type="ARBA" id="ARBA00007749"/>
    </source>
</evidence>
<keyword evidence="4" id="KW-0862">Zinc</keyword>
<dbReference type="Pfam" id="PF00753">
    <property type="entry name" value="Lactamase_B"/>
    <property type="match status" value="1"/>
</dbReference>
<evidence type="ECO:0000259" key="5">
    <source>
        <dbReference type="SMART" id="SM00849"/>
    </source>
</evidence>
<feature type="domain" description="Metallo-beta-lactamase" evidence="5">
    <location>
        <begin position="31"/>
        <end position="245"/>
    </location>
</feature>
<sequence>MTLHHLPTGTYVTRAALAFRGGSFGDKRHFASSAVLVQHPAGDLLIDAGFGTGVADHIAMLPRFVRAPYETGPTVSSQLDTAGYDRSRLLGVLPTHSHWDHVSGLDGLPGTPIWMNANERGYAATDPDGKVFRSVSQGHEIHEYGFADRPYLGFASSYDVHGDGSVVIALAGGHTTGSVIVFVTLPTGTRYAFIGDLTWQIDGIRRRVERPWLLSKLADSDREQLRQGLQHVIAVEGLMQVVPAHDLGAYQGIPLLSDGPSLRTG</sequence>
<comment type="similarity">
    <text evidence="1">Belongs to the metallo-beta-lactamase superfamily.</text>
</comment>